<feature type="region of interest" description="Disordered" evidence="9">
    <location>
        <begin position="143"/>
        <end position="216"/>
    </location>
</feature>
<dbReference type="InterPro" id="IPR039999">
    <property type="entry name" value="LYAR"/>
</dbReference>
<dbReference type="Gene3D" id="3.30.1490.490">
    <property type="match status" value="1"/>
</dbReference>
<sequence length="319" mass="36597">MVSFICDACGNTVKKNQVEKHYQTACRNCSVLSCIDCGVDFPGDAYASHTSCISEAEKYQGHLYQPKDKENKGEAKQKQWTQQLQGASSNVKDPKLRSLLEKLSEYSNIPRKRKKFENFCKNSVKVYDTKTLDALWDAFNEGSNTKTPTTNGNTQNGHNNTTDVNTNGTTNNNKDDSEDENKVTESKKKKKKRKLEEDEEKDQDKQKNKKKKKKIADQEEIDGLILFSEEVQGEEKDENDNQHKGKFHWHKAIKTALKESDDHELPLKKLRKKVIAAYEAHGTDHRASDLQQCRTLFEKKLNTYPKAKIIKDKYVKLCT</sequence>
<dbReference type="InterPro" id="IPR014898">
    <property type="entry name" value="Znf_C2H2_LYAR"/>
</dbReference>
<dbReference type="AlphaFoldDB" id="A0A7M5UQN3"/>
<dbReference type="Pfam" id="PF25879">
    <property type="entry name" value="WHD_LYAR"/>
    <property type="match status" value="1"/>
</dbReference>
<dbReference type="RefSeq" id="XP_066929810.1">
    <property type="nucleotide sequence ID" value="XM_067073709.1"/>
</dbReference>
<name>A0A7M5UQN3_9CNID</name>
<dbReference type="Proteomes" id="UP000594262">
    <property type="component" value="Unplaced"/>
</dbReference>
<keyword evidence="5" id="KW-0862">Zinc</keyword>
<comment type="subcellular location">
    <subcellularLocation>
        <location evidence="1">Nucleus</location>
    </subcellularLocation>
</comment>
<evidence type="ECO:0000256" key="3">
    <source>
        <dbReference type="ARBA" id="ARBA00022737"/>
    </source>
</evidence>
<evidence type="ECO:0000256" key="2">
    <source>
        <dbReference type="ARBA" id="ARBA00022723"/>
    </source>
</evidence>
<feature type="compositionally biased region" description="Low complexity" evidence="9">
    <location>
        <begin position="143"/>
        <end position="172"/>
    </location>
</feature>
<dbReference type="InterPro" id="IPR036236">
    <property type="entry name" value="Znf_C2H2_sf"/>
</dbReference>
<evidence type="ECO:0000259" key="11">
    <source>
        <dbReference type="Pfam" id="PF25879"/>
    </source>
</evidence>
<dbReference type="Gene3D" id="1.10.10.2100">
    <property type="match status" value="1"/>
</dbReference>
<evidence type="ECO:0000259" key="10">
    <source>
        <dbReference type="Pfam" id="PF08790"/>
    </source>
</evidence>
<dbReference type="GeneID" id="136817370"/>
<evidence type="ECO:0000256" key="5">
    <source>
        <dbReference type="ARBA" id="ARBA00022833"/>
    </source>
</evidence>
<dbReference type="SUPFAM" id="SSF57667">
    <property type="entry name" value="beta-beta-alpha zinc fingers"/>
    <property type="match status" value="2"/>
</dbReference>
<accession>A0A7M5UQN3</accession>
<evidence type="ECO:0000313" key="12">
    <source>
        <dbReference type="EnsemblMetazoa" id="CLYHEMP002646.1"/>
    </source>
</evidence>
<dbReference type="Pfam" id="PF08790">
    <property type="entry name" value="zf-LYAR"/>
    <property type="match status" value="1"/>
</dbReference>
<evidence type="ECO:0000256" key="9">
    <source>
        <dbReference type="SAM" id="MobiDB-lite"/>
    </source>
</evidence>
<evidence type="ECO:0000256" key="7">
    <source>
        <dbReference type="ARBA" id="ARBA00023242"/>
    </source>
</evidence>
<evidence type="ECO:0000256" key="8">
    <source>
        <dbReference type="PROSITE-ProRule" id="PRU01145"/>
    </source>
</evidence>
<evidence type="ECO:0000313" key="13">
    <source>
        <dbReference type="Proteomes" id="UP000594262"/>
    </source>
</evidence>
<keyword evidence="6" id="KW-0175">Coiled coil</keyword>
<dbReference type="PROSITE" id="PS51804">
    <property type="entry name" value="ZF_C2HC_LYAR"/>
    <property type="match status" value="2"/>
</dbReference>
<keyword evidence="2" id="KW-0479">Metal-binding</keyword>
<dbReference type="FunFam" id="1.10.10.2100:FF:000002">
    <property type="entry name" value="cell growth-regulating nucleolar protein-like"/>
    <property type="match status" value="1"/>
</dbReference>
<feature type="domain" description="Zinc finger C2H2 LYAR-type" evidence="10">
    <location>
        <begin position="32"/>
        <end position="59"/>
    </location>
</feature>
<organism evidence="12 13">
    <name type="scientific">Clytia hemisphaerica</name>
    <dbReference type="NCBI Taxonomy" id="252671"/>
    <lineage>
        <taxon>Eukaryota</taxon>
        <taxon>Metazoa</taxon>
        <taxon>Cnidaria</taxon>
        <taxon>Hydrozoa</taxon>
        <taxon>Hydroidolina</taxon>
        <taxon>Leptothecata</taxon>
        <taxon>Obeliida</taxon>
        <taxon>Clytiidae</taxon>
        <taxon>Clytia</taxon>
    </lineage>
</organism>
<dbReference type="PANTHER" id="PTHR13100:SF10">
    <property type="entry name" value="CELL GROWTH-REGULATING NUCLEOLAR PROTEIN"/>
    <property type="match status" value="1"/>
</dbReference>
<keyword evidence="13" id="KW-1185">Reference proteome</keyword>
<dbReference type="OrthoDB" id="21474at2759"/>
<dbReference type="GO" id="GO:0000122">
    <property type="term" value="P:negative regulation of transcription by RNA polymerase II"/>
    <property type="evidence" value="ECO:0007669"/>
    <property type="project" value="UniProtKB-ARBA"/>
</dbReference>
<keyword evidence="7" id="KW-0539">Nucleus</keyword>
<keyword evidence="3" id="KW-0677">Repeat</keyword>
<dbReference type="PANTHER" id="PTHR13100">
    <property type="entry name" value="CELL GROWTH-REGULATING NUCLEOLAR PROTEIN LYAR"/>
    <property type="match status" value="1"/>
</dbReference>
<dbReference type="GO" id="GO:0005730">
    <property type="term" value="C:nucleolus"/>
    <property type="evidence" value="ECO:0007669"/>
    <property type="project" value="TreeGrafter"/>
</dbReference>
<dbReference type="GO" id="GO:0008270">
    <property type="term" value="F:zinc ion binding"/>
    <property type="evidence" value="ECO:0007669"/>
    <property type="project" value="UniProtKB-KW"/>
</dbReference>
<dbReference type="InterPro" id="IPR058719">
    <property type="entry name" value="WHD_LYAR"/>
</dbReference>
<keyword evidence="4 8" id="KW-0863">Zinc-finger</keyword>
<dbReference type="GO" id="GO:0003677">
    <property type="term" value="F:DNA binding"/>
    <property type="evidence" value="ECO:0007669"/>
    <property type="project" value="InterPro"/>
</dbReference>
<dbReference type="GO" id="GO:0006364">
    <property type="term" value="P:rRNA processing"/>
    <property type="evidence" value="ECO:0007669"/>
    <property type="project" value="TreeGrafter"/>
</dbReference>
<proteinExistence type="predicted"/>
<evidence type="ECO:0000256" key="1">
    <source>
        <dbReference type="ARBA" id="ARBA00004123"/>
    </source>
</evidence>
<reference evidence="12" key="1">
    <citation type="submission" date="2021-01" db="UniProtKB">
        <authorList>
            <consortium name="EnsemblMetazoa"/>
        </authorList>
    </citation>
    <scope>IDENTIFICATION</scope>
</reference>
<evidence type="ECO:0008006" key="14">
    <source>
        <dbReference type="Google" id="ProtNLM"/>
    </source>
</evidence>
<feature type="domain" description="Cell growth-regulating nucleolar protein-like winged helix" evidence="11">
    <location>
        <begin position="244"/>
        <end position="318"/>
    </location>
</feature>
<dbReference type="EnsemblMetazoa" id="CLYHEMT002646.1">
    <property type="protein sequence ID" value="CLYHEMP002646.1"/>
    <property type="gene ID" value="CLYHEMG002646"/>
</dbReference>
<protein>
    <recommendedName>
        <fullName evidence="14">Zinc finger C2H2 LYAR-type domain-containing protein</fullName>
    </recommendedName>
</protein>
<dbReference type="FunFam" id="3.30.1490.490:FF:000001">
    <property type="entry name" value="cell growth-regulating nucleolar protein-like"/>
    <property type="match status" value="1"/>
</dbReference>
<evidence type="ECO:0000256" key="6">
    <source>
        <dbReference type="ARBA" id="ARBA00023054"/>
    </source>
</evidence>
<evidence type="ECO:0000256" key="4">
    <source>
        <dbReference type="ARBA" id="ARBA00022771"/>
    </source>
</evidence>